<keyword evidence="3" id="KW-1133">Transmembrane helix</keyword>
<comment type="similarity">
    <text evidence="1 2">Belongs to the BioY family.</text>
</comment>
<keyword evidence="2" id="KW-0813">Transport</keyword>
<dbReference type="Proteomes" id="UP000004080">
    <property type="component" value="Unassembled WGS sequence"/>
</dbReference>
<dbReference type="Pfam" id="PF02632">
    <property type="entry name" value="BioY"/>
    <property type="match status" value="1"/>
</dbReference>
<evidence type="ECO:0000256" key="3">
    <source>
        <dbReference type="SAM" id="Phobius"/>
    </source>
</evidence>
<dbReference type="PANTHER" id="PTHR34295:SF1">
    <property type="entry name" value="BIOTIN TRANSPORTER BIOY"/>
    <property type="match status" value="1"/>
</dbReference>
<dbReference type="InterPro" id="IPR003784">
    <property type="entry name" value="BioY"/>
</dbReference>
<dbReference type="OrthoDB" id="9803495at2"/>
<dbReference type="PANTHER" id="PTHR34295">
    <property type="entry name" value="BIOTIN TRANSPORTER BIOY"/>
    <property type="match status" value="1"/>
</dbReference>
<dbReference type="RefSeq" id="WP_007201294.1">
    <property type="nucleotide sequence ID" value="NZ_AKKV01000021.1"/>
</dbReference>
<feature type="transmembrane region" description="Helical" evidence="3">
    <location>
        <begin position="151"/>
        <end position="170"/>
    </location>
</feature>
<accession>I8ALL0</accession>
<keyword evidence="5" id="KW-1185">Reference proteome</keyword>
<feature type="transmembrane region" description="Helical" evidence="3">
    <location>
        <begin position="81"/>
        <end position="99"/>
    </location>
</feature>
<keyword evidence="2" id="KW-1003">Cell membrane</keyword>
<proteinExistence type="inferred from homology"/>
<evidence type="ECO:0000256" key="1">
    <source>
        <dbReference type="ARBA" id="ARBA00010692"/>
    </source>
</evidence>
<dbReference type="STRING" id="1196324.A374_05986"/>
<name>I8ALL0_9BACL</name>
<dbReference type="EMBL" id="AKKV01000021">
    <property type="protein sequence ID" value="EIT86489.1"/>
    <property type="molecule type" value="Genomic_DNA"/>
</dbReference>
<organism evidence="4 5">
    <name type="scientific">Fictibacillus macauensis ZFHKF-1</name>
    <dbReference type="NCBI Taxonomy" id="1196324"/>
    <lineage>
        <taxon>Bacteria</taxon>
        <taxon>Bacillati</taxon>
        <taxon>Bacillota</taxon>
        <taxon>Bacilli</taxon>
        <taxon>Bacillales</taxon>
        <taxon>Fictibacillaceae</taxon>
        <taxon>Fictibacillus</taxon>
    </lineage>
</organism>
<reference evidence="4 5" key="1">
    <citation type="journal article" date="2012" name="J. Bacteriol.">
        <title>Genome of Bacillus macauensis ZFHKF-1, a Long-Chain-Forming Bacterium.</title>
        <authorList>
            <person name="Cai L."/>
            <person name="Zhang T."/>
        </authorList>
    </citation>
    <scope>NUCLEOTIDE SEQUENCE [LARGE SCALE GENOMIC DNA]</scope>
    <source>
        <strain evidence="4 5">ZFHKF-1</strain>
    </source>
</reference>
<keyword evidence="3" id="KW-0812">Transmembrane</keyword>
<feature type="transmembrane region" description="Helical" evidence="3">
    <location>
        <begin position="111"/>
        <end position="131"/>
    </location>
</feature>
<comment type="subcellular location">
    <subcellularLocation>
        <location evidence="2">Cell membrane</location>
        <topology evidence="2">Multi-pass membrane protein</topology>
    </subcellularLocation>
</comment>
<dbReference type="PATRIC" id="fig|1196324.3.peg.1220"/>
<dbReference type="GO" id="GO:0015225">
    <property type="term" value="F:biotin transmembrane transporter activity"/>
    <property type="evidence" value="ECO:0007669"/>
    <property type="project" value="UniProtKB-UniRule"/>
</dbReference>
<sequence length="192" mass="21166">MKVKNISFVAMFAALTAIGAFIKIPIPYIPFTLQIVAVYLSGALLGARLGFFSQLCYIAIGLVGVPVFADGGGFTYVLKPSFGYLLGYAIAAFVGGLLIHRYRYTSFRAIFLSNLFSLFIVYLIGCAWLYMAMKWLLQAPLSAKQVIVTGFLLPVPGDLILCLFSTLLIMKISPQINRYLGKENKKWAKPSL</sequence>
<dbReference type="eggNOG" id="COG1268">
    <property type="taxonomic scope" value="Bacteria"/>
</dbReference>
<comment type="caution">
    <text evidence="4">The sequence shown here is derived from an EMBL/GenBank/DDBJ whole genome shotgun (WGS) entry which is preliminary data.</text>
</comment>
<gene>
    <name evidence="4" type="ORF">A374_05986</name>
</gene>
<keyword evidence="2 3" id="KW-0472">Membrane</keyword>
<dbReference type="Gene3D" id="1.10.1760.20">
    <property type="match status" value="1"/>
</dbReference>
<evidence type="ECO:0000256" key="2">
    <source>
        <dbReference type="PIRNR" id="PIRNR016661"/>
    </source>
</evidence>
<dbReference type="PIRSF" id="PIRSF016661">
    <property type="entry name" value="BioY"/>
    <property type="match status" value="1"/>
</dbReference>
<evidence type="ECO:0000313" key="5">
    <source>
        <dbReference type="Proteomes" id="UP000004080"/>
    </source>
</evidence>
<evidence type="ECO:0000313" key="4">
    <source>
        <dbReference type="EMBL" id="EIT86489.1"/>
    </source>
</evidence>
<dbReference type="GO" id="GO:0005886">
    <property type="term" value="C:plasma membrane"/>
    <property type="evidence" value="ECO:0007669"/>
    <property type="project" value="UniProtKB-SubCell"/>
</dbReference>
<protein>
    <recommendedName>
        <fullName evidence="2">Biotin transporter</fullName>
    </recommendedName>
</protein>
<feature type="transmembrane region" description="Helical" evidence="3">
    <location>
        <begin position="6"/>
        <end position="24"/>
    </location>
</feature>
<dbReference type="AlphaFoldDB" id="I8ALL0"/>
<feature type="transmembrane region" description="Helical" evidence="3">
    <location>
        <begin position="36"/>
        <end position="69"/>
    </location>
</feature>